<dbReference type="InterPro" id="IPR051200">
    <property type="entry name" value="Host-pathogen_enzymatic-act"/>
</dbReference>
<keyword evidence="5" id="KW-1185">Reference proteome</keyword>
<keyword evidence="1 2" id="KW-0732">Signal</keyword>
<organism evidence="4 5">
    <name type="scientific">Paraburkholderia phenazinium</name>
    <dbReference type="NCBI Taxonomy" id="60549"/>
    <lineage>
        <taxon>Bacteria</taxon>
        <taxon>Pseudomonadati</taxon>
        <taxon>Pseudomonadota</taxon>
        <taxon>Betaproteobacteria</taxon>
        <taxon>Burkholderiales</taxon>
        <taxon>Burkholderiaceae</taxon>
        <taxon>Paraburkholderia</taxon>
    </lineage>
</organism>
<dbReference type="EMBL" id="FSRU01000001">
    <property type="protein sequence ID" value="SIO45998.1"/>
    <property type="molecule type" value="Genomic_DNA"/>
</dbReference>
<feature type="domain" description="YNCE-like beta-propeller" evidence="3">
    <location>
        <begin position="77"/>
        <end position="181"/>
    </location>
</feature>
<reference evidence="4 5" key="1">
    <citation type="submission" date="2016-11" db="EMBL/GenBank/DDBJ databases">
        <authorList>
            <person name="Jaros S."/>
            <person name="Januszkiewicz K."/>
            <person name="Wedrychowicz H."/>
        </authorList>
    </citation>
    <scope>NUCLEOTIDE SEQUENCE [LARGE SCALE GENOMIC DNA]</scope>
    <source>
        <strain evidence="4 5">GAS95</strain>
    </source>
</reference>
<evidence type="ECO:0000256" key="2">
    <source>
        <dbReference type="SAM" id="SignalP"/>
    </source>
</evidence>
<gene>
    <name evidence="4" type="ORF">SAMN05444165_3393</name>
</gene>
<dbReference type="InterPro" id="IPR011048">
    <property type="entry name" value="Haem_d1_sf"/>
</dbReference>
<dbReference type="PANTHER" id="PTHR47197">
    <property type="entry name" value="PROTEIN NIRF"/>
    <property type="match status" value="1"/>
</dbReference>
<evidence type="ECO:0000259" key="3">
    <source>
        <dbReference type="Pfam" id="PF21783"/>
    </source>
</evidence>
<sequence>MKIKHILQTLTVGGVISLLALAAAQAATVKPDAQFEVVRHYGLDGDEHWDYVAYDAVRHHLFISRDTHVQVVDTQTGKLFGEIAHTDGVHGFAFVQDLKLGFVTNGRADTIAVVNLDTLQVVDTIKAAGPDPDGILYVPSLQRIFVSNGHDQSVSEIDVATRKIVATLPVGGKPEALAADNHGHVFVNVEDKGEIVEMDGRSASVLAHWSIAPCEEPTGLAIDPTSERLFSVCANQRMMVTDAVSGRHVAEIPIGGHPDTAAFDPALKLAFSSNGADGTLTLVHEDDANHYSVAQNVQTQEGAKTMALDAKAHRVYLVSSKFGPAEAASADTPHPRPSVIPGTFEVLVAQRKPAGSRHLTPD</sequence>
<proteinExistence type="predicted"/>
<dbReference type="SUPFAM" id="SSF51004">
    <property type="entry name" value="C-terminal (heme d1) domain of cytochrome cd1-nitrite reductase"/>
    <property type="match status" value="1"/>
</dbReference>
<dbReference type="AlphaFoldDB" id="A0A1N6JNR3"/>
<dbReference type="Pfam" id="PF21783">
    <property type="entry name" value="YNCE"/>
    <property type="match status" value="1"/>
</dbReference>
<dbReference type="Proteomes" id="UP000185151">
    <property type="component" value="Unassembled WGS sequence"/>
</dbReference>
<feature type="chain" id="PRO_5012342380" evidence="2">
    <location>
        <begin position="27"/>
        <end position="362"/>
    </location>
</feature>
<dbReference type="PANTHER" id="PTHR47197:SF3">
    <property type="entry name" value="DIHYDRO-HEME D1 DEHYDROGENASE"/>
    <property type="match status" value="1"/>
</dbReference>
<dbReference type="InterPro" id="IPR015943">
    <property type="entry name" value="WD40/YVTN_repeat-like_dom_sf"/>
</dbReference>
<dbReference type="RefSeq" id="WP_083640421.1">
    <property type="nucleotide sequence ID" value="NZ_FSRU01000001.1"/>
</dbReference>
<name>A0A1N6JNR3_9BURK</name>
<evidence type="ECO:0000313" key="5">
    <source>
        <dbReference type="Proteomes" id="UP000185151"/>
    </source>
</evidence>
<protein>
    <submittedName>
        <fullName evidence="4">40-residue YVTN family beta-propeller repeat-containing protein</fullName>
    </submittedName>
</protein>
<evidence type="ECO:0000256" key="1">
    <source>
        <dbReference type="ARBA" id="ARBA00022729"/>
    </source>
</evidence>
<dbReference type="InterPro" id="IPR048433">
    <property type="entry name" value="YNCE-like_beta-prop"/>
</dbReference>
<feature type="signal peptide" evidence="2">
    <location>
        <begin position="1"/>
        <end position="26"/>
    </location>
</feature>
<dbReference type="InterPro" id="IPR011964">
    <property type="entry name" value="YVTN_b-propeller_repeat"/>
</dbReference>
<dbReference type="Gene3D" id="2.130.10.10">
    <property type="entry name" value="YVTN repeat-like/Quinoprotein amine dehydrogenase"/>
    <property type="match status" value="3"/>
</dbReference>
<accession>A0A1N6JNR3</accession>
<evidence type="ECO:0000313" key="4">
    <source>
        <dbReference type="EMBL" id="SIO45998.1"/>
    </source>
</evidence>
<dbReference type="NCBIfam" id="TIGR02276">
    <property type="entry name" value="beta_rpt_yvtn"/>
    <property type="match status" value="1"/>
</dbReference>